<comment type="caution">
    <text evidence="1">The sequence shown here is derived from an EMBL/GenBank/DDBJ whole genome shotgun (WGS) entry which is preliminary data.</text>
</comment>
<accession>A0A4C1YVQ1</accession>
<sequence length="96" mass="10995">MRIMKAGQWRAINHTGRVIATGCDRAAPAHALGLFRRCAIKRILPPRPLAPRLRLRPHPRLYPTLATHVNALWCAAAEQAWAQARSIRREVRPRRH</sequence>
<dbReference type="EMBL" id="BGZK01001368">
    <property type="protein sequence ID" value="GBP78405.1"/>
    <property type="molecule type" value="Genomic_DNA"/>
</dbReference>
<organism evidence="1 2">
    <name type="scientific">Eumeta variegata</name>
    <name type="common">Bagworm moth</name>
    <name type="synonym">Eumeta japonica</name>
    <dbReference type="NCBI Taxonomy" id="151549"/>
    <lineage>
        <taxon>Eukaryota</taxon>
        <taxon>Metazoa</taxon>
        <taxon>Ecdysozoa</taxon>
        <taxon>Arthropoda</taxon>
        <taxon>Hexapoda</taxon>
        <taxon>Insecta</taxon>
        <taxon>Pterygota</taxon>
        <taxon>Neoptera</taxon>
        <taxon>Endopterygota</taxon>
        <taxon>Lepidoptera</taxon>
        <taxon>Glossata</taxon>
        <taxon>Ditrysia</taxon>
        <taxon>Tineoidea</taxon>
        <taxon>Psychidae</taxon>
        <taxon>Oiketicinae</taxon>
        <taxon>Eumeta</taxon>
    </lineage>
</organism>
<protein>
    <submittedName>
        <fullName evidence="1">Uncharacterized protein</fullName>
    </submittedName>
</protein>
<reference evidence="1 2" key="1">
    <citation type="journal article" date="2019" name="Commun. Biol.">
        <title>The bagworm genome reveals a unique fibroin gene that provides high tensile strength.</title>
        <authorList>
            <person name="Kono N."/>
            <person name="Nakamura H."/>
            <person name="Ohtoshi R."/>
            <person name="Tomita M."/>
            <person name="Numata K."/>
            <person name="Arakawa K."/>
        </authorList>
    </citation>
    <scope>NUCLEOTIDE SEQUENCE [LARGE SCALE GENOMIC DNA]</scope>
</reference>
<evidence type="ECO:0000313" key="2">
    <source>
        <dbReference type="Proteomes" id="UP000299102"/>
    </source>
</evidence>
<proteinExistence type="predicted"/>
<keyword evidence="2" id="KW-1185">Reference proteome</keyword>
<dbReference type="AlphaFoldDB" id="A0A4C1YVQ1"/>
<name>A0A4C1YVQ1_EUMVA</name>
<evidence type="ECO:0000313" key="1">
    <source>
        <dbReference type="EMBL" id="GBP78405.1"/>
    </source>
</evidence>
<gene>
    <name evidence="1" type="ORF">EVAR_58195_1</name>
</gene>
<dbReference type="Proteomes" id="UP000299102">
    <property type="component" value="Unassembled WGS sequence"/>
</dbReference>